<dbReference type="GO" id="GO:0019079">
    <property type="term" value="P:viral genome replication"/>
    <property type="evidence" value="ECO:0007669"/>
    <property type="project" value="InterPro"/>
</dbReference>
<evidence type="ECO:0000256" key="3">
    <source>
        <dbReference type="ARBA" id="ARBA00022484"/>
    </source>
</evidence>
<keyword evidence="3 8" id="KW-0696">RNA-directed RNA polymerase</keyword>
<evidence type="ECO:0000256" key="5">
    <source>
        <dbReference type="ARBA" id="ARBA00022695"/>
    </source>
</evidence>
<evidence type="ECO:0000259" key="9">
    <source>
        <dbReference type="PROSITE" id="PS50523"/>
    </source>
</evidence>
<proteinExistence type="inferred from homology"/>
<evidence type="ECO:0000256" key="8">
    <source>
        <dbReference type="PIRNR" id="PIRNR000821"/>
    </source>
</evidence>
<reference evidence="10" key="1">
    <citation type="journal article" date="2018" name="J. Gen. Virol.">
        <title>Identification and characterization of novel mosquito-borne (Kammavanpettai virus) and tick-borne (Wad Medani) reoviruses isolated in India.</title>
        <authorList>
            <person name="Yadav P.D."/>
            <person name="Shete A.M."/>
            <person name="Nyayanit D.A."/>
            <person name="Albarino C.G."/>
            <person name="Jain S."/>
            <person name="Guerrero L.W."/>
            <person name="Kumar S."/>
            <person name="Patil D.Y."/>
            <person name="Nichol S.T."/>
            <person name="Mourya D.T."/>
        </authorList>
    </citation>
    <scope>NUCLEOTIDE SEQUENCE</scope>
    <source>
        <strain evidence="10">66413</strain>
    </source>
</reference>
<evidence type="ECO:0000256" key="4">
    <source>
        <dbReference type="ARBA" id="ARBA00022679"/>
    </source>
</evidence>
<evidence type="ECO:0000256" key="2">
    <source>
        <dbReference type="ARBA" id="ARBA00012494"/>
    </source>
</evidence>
<keyword evidence="4 8" id="KW-0808">Transferase</keyword>
<dbReference type="GO" id="GO:0000166">
    <property type="term" value="F:nucleotide binding"/>
    <property type="evidence" value="ECO:0007669"/>
    <property type="project" value="UniProtKB-KW"/>
</dbReference>
<evidence type="ECO:0000313" key="10">
    <source>
        <dbReference type="EMBL" id="AXF35757.1"/>
    </source>
</evidence>
<dbReference type="PROSITE" id="PS50523">
    <property type="entry name" value="RDRP_DSRNA_REO"/>
    <property type="match status" value="1"/>
</dbReference>
<keyword evidence="7 8" id="KW-0693">Viral RNA replication</keyword>
<organism evidence="10">
    <name type="scientific">Kammavanpettai virus</name>
    <dbReference type="NCBI Taxonomy" id="2282480"/>
    <lineage>
        <taxon>Viruses</taxon>
        <taxon>Riboviria</taxon>
        <taxon>Orthornavirae</taxon>
        <taxon>Duplornaviricota</taxon>
        <taxon>Resentoviricetes</taxon>
        <taxon>Reovirales</taxon>
        <taxon>Sedoreoviridae</taxon>
        <taxon>Orbivirus</taxon>
    </lineage>
</organism>
<name>A0A3G1RP36_9REOV</name>
<dbReference type="InterPro" id="IPR007097">
    <property type="entry name" value="RNA-dir_pol_reovirus"/>
</dbReference>
<evidence type="ECO:0000256" key="6">
    <source>
        <dbReference type="ARBA" id="ARBA00022741"/>
    </source>
</evidence>
<sequence>MAVVEHRLMQTRKLINHLLPRLNIDGTRAVYQYFRYAPRKNKIGDEKSEAEWLAKKSSIHGLPVMQERSWVELCDLYEGAIDLGEYALSIYESSQLPLSSIEPEEEFLRNYLIDTSDGDANILNFVISRSRNECAVFGDMCLKHWFVLIDGLSRELEFYPAGLQAIVCFVKKYGIPFRQNTRDLSKIQDEVYSSTVVLFFEMCLTESLLELNAVLRCQELNISEITYGKVSFKLYNLARELFYVCIPHPKKINNMLRAAYSWFVKTLGTAQDEVTVLNSRASDDRNSKDVKYLTFSTIKNKYAQMLRRSTFHQNSLKENYKKIEEAIEYANSLLQGSCVELTIMQTLFPHVYTLRFDPSRQDDVLFSSYLLSLQVMSGYGRAWVKNKGDNVDIIMKPSSDNYITRVKEKTKQFVQRAYEEAEKHHFTIVKPEEMYSSLLRLAKNTSSGMATTVNVEKSYSPKKEDKVRITSRQKALVIMREGQNIYSEEFLNRKFNTTEHFQTKGSRDVPIKSTRTIYAIHISVLAPQLLLTLPLNEYFSKFGGSTSPSSDNLGGKVIIGDLEATGSRVIDASDTFRNTADPTIITIALDYSDYDQHMSIYNFREGLLDGIRGALQKYSHLRYESYTIEEMLEFGYGDGRVKNTLWNGKRAVLKIPRKVYEDLPDHRKTIPETAAFKFHPPGVYPVDNFEGLTEAEDCDDCVLVSPWDGSDLARVTTHLSGENSTLVANSLHNMAIGTTIREEICRKMPGYLNVLSEMYVGDDMLWYATINDLSSVKFDKMSSIIFDTVQKSGHQASPSKTTILPFSAEKTQTHAKNGVYIPQDRMMMISSEKRKDIEDIQSYMRSNVMTYVTKCSRGFSEELAHRILLFKSCLLGYRKLKRTIYDGSSYRSRTFFSEEDGYTLCMIRDPTILYTPVEWNGYGASPVSLNIVMTPELYVDMTLMKETQSYIDPLSKLIDKHYPQWNETNADPKQIRTHDSMGLFSKLARSTVVACLSDPITSKAVKEIPLQGYGPHSLSMTMIHNALLKEPRARSLLSPGYELEYQNLLNKFHESATLDPTGHDLEITTKYAKIFDIYFSEELVLNNSMYPDVNLPPNFLLQKMILGNRSTNRLRMAYVDKIDSILRGDVVMRGFITANHIMRLLEDIGPGHSADDLTTLFSLMNIEPKVARRLAEYLSKDQTRFDMQRLSKGGIGGDEFTMSMNVLTQEFFDQVVTAPKELFQAEKDAVVMHASQILMTRAALGLPPKRLNFVVSEKHKREMQRVRIKSRLPKRRMIRTLCTDVRKLAANIIENQFV</sequence>
<gene>
    <name evidence="10" type="primary">VP1</name>
</gene>
<dbReference type="Pfam" id="PF05788">
    <property type="entry name" value="Orbi_VP1"/>
    <property type="match status" value="1"/>
</dbReference>
<dbReference type="EMBL" id="MG770350">
    <property type="protein sequence ID" value="AXF35757.1"/>
    <property type="molecule type" value="Genomic_RNA"/>
</dbReference>
<dbReference type="InterPro" id="IPR008723">
    <property type="entry name" value="RNA_pol_orbivir"/>
</dbReference>
<dbReference type="GO" id="GO:0003968">
    <property type="term" value="F:RNA-directed RNA polymerase activity"/>
    <property type="evidence" value="ECO:0007669"/>
    <property type="project" value="UniProtKB-UniRule"/>
</dbReference>
<comment type="similarity">
    <text evidence="1 8">Belongs to the reoviridae RNA-directed RNA polymerase family.</text>
</comment>
<accession>A0A3G1RP36</accession>
<dbReference type="GO" id="GO:0006351">
    <property type="term" value="P:DNA-templated transcription"/>
    <property type="evidence" value="ECO:0007669"/>
    <property type="project" value="UniProtKB-UniRule"/>
</dbReference>
<evidence type="ECO:0000256" key="1">
    <source>
        <dbReference type="ARBA" id="ARBA00009581"/>
    </source>
</evidence>
<dbReference type="InterPro" id="IPR043502">
    <property type="entry name" value="DNA/RNA_pol_sf"/>
</dbReference>
<dbReference type="GO" id="GO:0003723">
    <property type="term" value="F:RNA binding"/>
    <property type="evidence" value="ECO:0007669"/>
    <property type="project" value="InterPro"/>
</dbReference>
<protein>
    <recommendedName>
        <fullName evidence="2 8">RNA-directed RNA polymerase</fullName>
        <ecNumber evidence="2 8">2.7.7.48</ecNumber>
    </recommendedName>
</protein>
<dbReference type="PIRSF" id="PIRSF000821">
    <property type="entry name" value="RdRPol"/>
    <property type="match status" value="1"/>
</dbReference>
<evidence type="ECO:0000256" key="7">
    <source>
        <dbReference type="ARBA" id="ARBA00022953"/>
    </source>
</evidence>
<keyword evidence="5 8" id="KW-0548">Nucleotidyltransferase</keyword>
<dbReference type="SUPFAM" id="SSF56672">
    <property type="entry name" value="DNA/RNA polymerases"/>
    <property type="match status" value="1"/>
</dbReference>
<dbReference type="EC" id="2.7.7.48" evidence="2 8"/>
<comment type="catalytic activity">
    <reaction evidence="8">
        <text>RNA(n) + a ribonucleoside 5'-triphosphate = RNA(n+1) + diphosphate</text>
        <dbReference type="Rhea" id="RHEA:21248"/>
        <dbReference type="Rhea" id="RHEA-COMP:14527"/>
        <dbReference type="Rhea" id="RHEA-COMP:17342"/>
        <dbReference type="ChEBI" id="CHEBI:33019"/>
        <dbReference type="ChEBI" id="CHEBI:61557"/>
        <dbReference type="ChEBI" id="CHEBI:140395"/>
        <dbReference type="EC" id="2.7.7.48"/>
    </reaction>
</comment>
<feature type="domain" description="RdRp catalytic" evidence="9">
    <location>
        <begin position="557"/>
        <end position="809"/>
    </location>
</feature>
<keyword evidence="6 8" id="KW-0547">Nucleotide-binding</keyword>